<proteinExistence type="predicted"/>
<feature type="region of interest" description="Disordered" evidence="1">
    <location>
        <begin position="22"/>
        <end position="83"/>
    </location>
</feature>
<protein>
    <submittedName>
        <fullName evidence="2">Uncharacterized protein</fullName>
    </submittedName>
</protein>
<organism evidence="2">
    <name type="scientific">Chromera velia CCMP2878</name>
    <dbReference type="NCBI Taxonomy" id="1169474"/>
    <lineage>
        <taxon>Eukaryota</taxon>
        <taxon>Sar</taxon>
        <taxon>Alveolata</taxon>
        <taxon>Colpodellida</taxon>
        <taxon>Chromeraceae</taxon>
        <taxon>Chromera</taxon>
    </lineage>
</organism>
<dbReference type="EMBL" id="CDMZ01002311">
    <property type="protein sequence ID" value="CEM41782.1"/>
    <property type="molecule type" value="Genomic_DNA"/>
</dbReference>
<dbReference type="AlphaFoldDB" id="A0A0G4HDC8"/>
<name>A0A0G4HDC8_9ALVE</name>
<gene>
    <name evidence="2" type="ORF">Cvel_6351</name>
</gene>
<evidence type="ECO:0000313" key="2">
    <source>
        <dbReference type="EMBL" id="CEM41782.1"/>
    </source>
</evidence>
<sequence>MSSLPFDARLRIAVSDFLKDAAFADAGSPKKPKPNKPDKPDKPDKPYKPDKPNKPLIFSNKPESSGETAERPIRNRLDVAALM</sequence>
<feature type="compositionally biased region" description="Basic and acidic residues" evidence="1">
    <location>
        <begin position="35"/>
        <end position="53"/>
    </location>
</feature>
<reference evidence="2" key="1">
    <citation type="submission" date="2014-11" db="EMBL/GenBank/DDBJ databases">
        <authorList>
            <person name="Otto D Thomas"/>
            <person name="Naeem Raeece"/>
        </authorList>
    </citation>
    <scope>NUCLEOTIDE SEQUENCE</scope>
</reference>
<accession>A0A0G4HDC8</accession>
<feature type="compositionally biased region" description="Basic and acidic residues" evidence="1">
    <location>
        <begin position="68"/>
        <end position="77"/>
    </location>
</feature>
<evidence type="ECO:0000256" key="1">
    <source>
        <dbReference type="SAM" id="MobiDB-lite"/>
    </source>
</evidence>
<dbReference type="VEuPathDB" id="CryptoDB:Cvel_6351"/>